<accession>A0ABW9ALQ7</accession>
<comment type="caution">
    <text evidence="1">The sequence shown here is derived from an EMBL/GenBank/DDBJ whole genome shotgun (WGS) entry which is preliminary data.</text>
</comment>
<evidence type="ECO:0000313" key="1">
    <source>
        <dbReference type="EMBL" id="MFM0000784.1"/>
    </source>
</evidence>
<gene>
    <name evidence="1" type="ORF">PQR57_07140</name>
</gene>
<keyword evidence="2" id="KW-1185">Reference proteome</keyword>
<dbReference type="RefSeq" id="WP_408176505.1">
    <property type="nucleotide sequence ID" value="NZ_JAQQEZ010000004.1"/>
</dbReference>
<reference evidence="1 2" key="1">
    <citation type="journal article" date="2024" name="Chem. Sci.">
        <title>Discovery of megapolipeptins by genome mining of a Burkholderiales bacteria collection.</title>
        <authorList>
            <person name="Paulo B.S."/>
            <person name="Recchia M.J.J."/>
            <person name="Lee S."/>
            <person name="Fergusson C.H."/>
            <person name="Romanowski S.B."/>
            <person name="Hernandez A."/>
            <person name="Krull N."/>
            <person name="Liu D.Y."/>
            <person name="Cavanagh H."/>
            <person name="Bos A."/>
            <person name="Gray C.A."/>
            <person name="Murphy B.T."/>
            <person name="Linington R.G."/>
            <person name="Eustaquio A.S."/>
        </authorList>
    </citation>
    <scope>NUCLEOTIDE SEQUENCE [LARGE SCALE GENOMIC DNA]</scope>
    <source>
        <strain evidence="1 2">RL17-350-BIC-A</strain>
    </source>
</reference>
<proteinExistence type="predicted"/>
<name>A0ABW9ALQ7_9BURK</name>
<dbReference type="EMBL" id="JAQQEZ010000004">
    <property type="protein sequence ID" value="MFM0000784.1"/>
    <property type="molecule type" value="Genomic_DNA"/>
</dbReference>
<organism evidence="1 2">
    <name type="scientific">Paraburkholderia dipogonis</name>
    <dbReference type="NCBI Taxonomy" id="1211383"/>
    <lineage>
        <taxon>Bacteria</taxon>
        <taxon>Pseudomonadati</taxon>
        <taxon>Pseudomonadota</taxon>
        <taxon>Betaproteobacteria</taxon>
        <taxon>Burkholderiales</taxon>
        <taxon>Burkholderiaceae</taxon>
        <taxon>Paraburkholderia</taxon>
    </lineage>
</organism>
<protein>
    <submittedName>
        <fullName evidence="1">Uncharacterized protein</fullName>
    </submittedName>
</protein>
<sequence>MQQSAFYRRNNLLRAHTASFYAIRAPALPRDNTKDYEDVAIVLLKANVKSEIVSGWVSTLFLPVKITCRPVFGIEGG</sequence>
<evidence type="ECO:0000313" key="2">
    <source>
        <dbReference type="Proteomes" id="UP001629230"/>
    </source>
</evidence>
<dbReference type="Proteomes" id="UP001629230">
    <property type="component" value="Unassembled WGS sequence"/>
</dbReference>